<comment type="caution">
    <text evidence="11">The sequence shown here is derived from an EMBL/GenBank/DDBJ whole genome shotgun (WGS) entry which is preliminary data.</text>
</comment>
<keyword evidence="3" id="KW-1003">Cell membrane</keyword>
<keyword evidence="7" id="KW-0975">Bacterial flagellum</keyword>
<name>A0A519BG18_ACIG2</name>
<dbReference type="PANTHER" id="PTHR38766">
    <property type="entry name" value="FLAGELLAR PROTEIN FLIO"/>
    <property type="match status" value="1"/>
</dbReference>
<feature type="region of interest" description="Disordered" evidence="9">
    <location>
        <begin position="316"/>
        <end position="342"/>
    </location>
</feature>
<comment type="similarity">
    <text evidence="8">Belongs to the FliO/MopB family.</text>
</comment>
<accession>A0A519BG18</accession>
<evidence type="ECO:0008006" key="13">
    <source>
        <dbReference type="Google" id="ProtNLM"/>
    </source>
</evidence>
<gene>
    <name evidence="11" type="ORF">EVJ46_08475</name>
</gene>
<protein>
    <recommendedName>
        <fullName evidence="13">Flagellar protein</fullName>
    </recommendedName>
</protein>
<dbReference type="Pfam" id="PF04347">
    <property type="entry name" value="FliO"/>
    <property type="match status" value="1"/>
</dbReference>
<feature type="compositionally biased region" description="Basic and acidic residues" evidence="9">
    <location>
        <begin position="441"/>
        <end position="458"/>
    </location>
</feature>
<sequence>MRKFLGSSAAAALFILFALLLLFFITGIFAGTCYASGKFPPNSLLQKILVTKNNNGKYLIWLKFNNAAKQLNPNYKLYDYGFKLKFPDSGFHFKSKFLKYSDNPLISGIELIRGAKHSADVMVYFKKGIKINKKRLESSFYGNYYIIKINRSFAGNIFQNVGKKTPQLSKLALLKNSFKNIKKPLEDKPALNKTAPFNKKAERYAKVGQAEKTNKTDKIDKTMLNKQPAAMNFNFGFEIIKTIFSLLLVLGFIYAIYYLLTKFKGKMSNIKKNKNNIRIISSVNIGFKKSLILASVNNQLFLIGVSPTNMQVIGHISDDENNIGSSENDAGENAPAAPNNNIDMMKGIINRKSVNYSKNAGSQSSDLSNNDSDNDNDNNGGDEDNRDIAVNVSKDNAGKFLNKKAAPASRNSFSSFLKQHISALSKDKSQNKDLNVSQFEPKLDRQATFENRTPDKKSGAPSSYSYSNNSNNNVRGSNNNANNNENENDNYNDNDNDKGEESSEYKIRNISEARIKNKADNVFFDIENKIKGLMESNNGNFKKN</sequence>
<proteinExistence type="inferred from homology"/>
<dbReference type="AlphaFoldDB" id="A0A519BG18"/>
<feature type="compositionally biased region" description="Low complexity" evidence="9">
    <location>
        <begin position="462"/>
        <end position="485"/>
    </location>
</feature>
<evidence type="ECO:0000256" key="4">
    <source>
        <dbReference type="ARBA" id="ARBA00022692"/>
    </source>
</evidence>
<keyword evidence="4 10" id="KW-0812">Transmembrane</keyword>
<dbReference type="PANTHER" id="PTHR38766:SF1">
    <property type="entry name" value="FLAGELLAR PROTEIN FLIO"/>
    <property type="match status" value="1"/>
</dbReference>
<evidence type="ECO:0000313" key="11">
    <source>
        <dbReference type="EMBL" id="RZD16210.1"/>
    </source>
</evidence>
<evidence type="ECO:0000256" key="10">
    <source>
        <dbReference type="SAM" id="Phobius"/>
    </source>
</evidence>
<feature type="compositionally biased region" description="Low complexity" evidence="9">
    <location>
        <begin position="361"/>
        <end position="371"/>
    </location>
</feature>
<dbReference type="Proteomes" id="UP000316562">
    <property type="component" value="Unassembled WGS sequence"/>
</dbReference>
<evidence type="ECO:0000256" key="7">
    <source>
        <dbReference type="ARBA" id="ARBA00023143"/>
    </source>
</evidence>
<reference evidence="11 12" key="1">
    <citation type="journal article" date="2019" name="ISME J.">
        <title>Insights into ecological role of a new deltaproteobacterial order Candidatus Acidulodesulfobacterales by metagenomics and metatranscriptomics.</title>
        <authorList>
            <person name="Tan S."/>
            <person name="Liu J."/>
            <person name="Fang Y."/>
            <person name="Hedlund B.P."/>
            <person name="Lian Z.H."/>
            <person name="Huang L.Y."/>
            <person name="Li J.T."/>
            <person name="Huang L.N."/>
            <person name="Li W.J."/>
            <person name="Jiang H.C."/>
            <person name="Dong H.L."/>
            <person name="Shu W.S."/>
        </authorList>
    </citation>
    <scope>NUCLEOTIDE SEQUENCE [LARGE SCALE GENOMIC DNA]</scope>
    <source>
        <strain evidence="11">AP2</strain>
    </source>
</reference>
<evidence type="ECO:0000313" key="12">
    <source>
        <dbReference type="Proteomes" id="UP000316562"/>
    </source>
</evidence>
<evidence type="ECO:0000256" key="9">
    <source>
        <dbReference type="SAM" id="MobiDB-lite"/>
    </source>
</evidence>
<dbReference type="GO" id="GO:0044781">
    <property type="term" value="P:bacterial-type flagellum organization"/>
    <property type="evidence" value="ECO:0007669"/>
    <property type="project" value="InterPro"/>
</dbReference>
<evidence type="ECO:0000256" key="6">
    <source>
        <dbReference type="ARBA" id="ARBA00023136"/>
    </source>
</evidence>
<organism evidence="11 12">
    <name type="scientific">Acididesulfobacter guangdongensis</name>
    <dbReference type="NCBI Taxonomy" id="2597225"/>
    <lineage>
        <taxon>Bacteria</taxon>
        <taxon>Deltaproteobacteria</taxon>
        <taxon>Candidatus Acidulodesulfobacterales</taxon>
        <taxon>Candidatus Acididesulfobacter</taxon>
    </lineage>
</organism>
<keyword evidence="6 10" id="KW-0472">Membrane</keyword>
<feature type="region of interest" description="Disordered" evidence="9">
    <location>
        <begin position="357"/>
        <end position="388"/>
    </location>
</feature>
<evidence type="ECO:0000256" key="8">
    <source>
        <dbReference type="ARBA" id="ARBA00037937"/>
    </source>
</evidence>
<dbReference type="InterPro" id="IPR022781">
    <property type="entry name" value="Flagellar_biosynth_FliO"/>
</dbReference>
<evidence type="ECO:0000256" key="3">
    <source>
        <dbReference type="ARBA" id="ARBA00022475"/>
    </source>
</evidence>
<feature type="region of interest" description="Disordered" evidence="9">
    <location>
        <begin position="426"/>
        <end position="503"/>
    </location>
</feature>
<dbReference type="InterPro" id="IPR052205">
    <property type="entry name" value="FliO/MopB"/>
</dbReference>
<dbReference type="GO" id="GO:0009425">
    <property type="term" value="C:bacterial-type flagellum basal body"/>
    <property type="evidence" value="ECO:0007669"/>
    <property type="project" value="UniProtKB-SubCell"/>
</dbReference>
<keyword evidence="5 10" id="KW-1133">Transmembrane helix</keyword>
<evidence type="ECO:0000256" key="2">
    <source>
        <dbReference type="ARBA" id="ARBA00004236"/>
    </source>
</evidence>
<feature type="transmembrane region" description="Helical" evidence="10">
    <location>
        <begin position="239"/>
        <end position="260"/>
    </location>
</feature>
<feature type="compositionally biased region" description="Acidic residues" evidence="9">
    <location>
        <begin position="372"/>
        <end position="385"/>
    </location>
</feature>
<dbReference type="EMBL" id="SGBC01000003">
    <property type="protein sequence ID" value="RZD16210.1"/>
    <property type="molecule type" value="Genomic_DNA"/>
</dbReference>
<dbReference type="GO" id="GO:0005886">
    <property type="term" value="C:plasma membrane"/>
    <property type="evidence" value="ECO:0007669"/>
    <property type="project" value="UniProtKB-SubCell"/>
</dbReference>
<evidence type="ECO:0000256" key="1">
    <source>
        <dbReference type="ARBA" id="ARBA00004117"/>
    </source>
</evidence>
<comment type="subcellular location">
    <subcellularLocation>
        <location evidence="1">Bacterial flagellum basal body</location>
    </subcellularLocation>
    <subcellularLocation>
        <location evidence="2">Cell membrane</location>
    </subcellularLocation>
</comment>
<evidence type="ECO:0000256" key="5">
    <source>
        <dbReference type="ARBA" id="ARBA00022989"/>
    </source>
</evidence>